<feature type="region of interest" description="Disordered" evidence="9">
    <location>
        <begin position="1033"/>
        <end position="1059"/>
    </location>
</feature>
<feature type="compositionally biased region" description="Polar residues" evidence="9">
    <location>
        <begin position="938"/>
        <end position="947"/>
    </location>
</feature>
<dbReference type="PRINTS" id="PR00380">
    <property type="entry name" value="KINESINHEAVY"/>
</dbReference>
<evidence type="ECO:0000256" key="3">
    <source>
        <dbReference type="ARBA" id="ARBA00022741"/>
    </source>
</evidence>
<keyword evidence="3 8" id="KW-0547">Nucleotide-binding</keyword>
<dbReference type="GO" id="GO:0005524">
    <property type="term" value="F:ATP binding"/>
    <property type="evidence" value="ECO:0007669"/>
    <property type="project" value="UniProtKB-UniRule"/>
</dbReference>
<dbReference type="InterPro" id="IPR019821">
    <property type="entry name" value="Kinesin_motor_CS"/>
</dbReference>
<evidence type="ECO:0000256" key="7">
    <source>
        <dbReference type="ARBA" id="ARBA00061030"/>
    </source>
</evidence>
<dbReference type="EnsemblMetazoa" id="XM_030976939">
    <property type="protein sequence ID" value="XP_030832799"/>
    <property type="gene ID" value="LOC577877"/>
</dbReference>
<protein>
    <recommendedName>
        <fullName evidence="10">Kinesin motor domain-containing protein</fullName>
    </recommendedName>
</protein>
<dbReference type="RefSeq" id="XP_030832799.1">
    <property type="nucleotide sequence ID" value="XM_030976939.1"/>
</dbReference>
<dbReference type="PROSITE" id="PS50067">
    <property type="entry name" value="KINESIN_MOTOR_2"/>
    <property type="match status" value="1"/>
</dbReference>
<keyword evidence="12" id="KW-1185">Reference proteome</keyword>
<dbReference type="InterPro" id="IPR027640">
    <property type="entry name" value="Kinesin-like_fam"/>
</dbReference>
<dbReference type="Proteomes" id="UP000007110">
    <property type="component" value="Unassembled WGS sequence"/>
</dbReference>
<comment type="subcellular location">
    <subcellularLocation>
        <location evidence="1">Cytoplasm</location>
        <location evidence="1">Cytoskeleton</location>
    </subcellularLocation>
</comment>
<evidence type="ECO:0000313" key="11">
    <source>
        <dbReference type="EnsemblMetazoa" id="XP_030832799"/>
    </source>
</evidence>
<dbReference type="FunFam" id="3.40.850.10:FF:000012">
    <property type="entry name" value="Kinesin-like protein"/>
    <property type="match status" value="1"/>
</dbReference>
<feature type="compositionally biased region" description="Polar residues" evidence="9">
    <location>
        <begin position="680"/>
        <end position="693"/>
    </location>
</feature>
<keyword evidence="6" id="KW-0206">Cytoskeleton</keyword>
<dbReference type="GO" id="GO:0005874">
    <property type="term" value="C:microtubule"/>
    <property type="evidence" value="ECO:0000318"/>
    <property type="project" value="GO_Central"/>
</dbReference>
<keyword evidence="2" id="KW-0493">Microtubule</keyword>
<dbReference type="GO" id="GO:0003777">
    <property type="term" value="F:microtubule motor activity"/>
    <property type="evidence" value="ECO:0000318"/>
    <property type="project" value="GO_Central"/>
</dbReference>
<feature type="compositionally biased region" description="Low complexity" evidence="9">
    <location>
        <begin position="666"/>
        <end position="679"/>
    </location>
</feature>
<feature type="compositionally biased region" description="Basic and acidic residues" evidence="9">
    <location>
        <begin position="812"/>
        <end position="845"/>
    </location>
</feature>
<feature type="compositionally biased region" description="Polar residues" evidence="9">
    <location>
        <begin position="1163"/>
        <end position="1175"/>
    </location>
</feature>
<feature type="compositionally biased region" description="Polar residues" evidence="9">
    <location>
        <begin position="1318"/>
        <end position="1345"/>
    </location>
</feature>
<feature type="region of interest" description="Disordered" evidence="9">
    <location>
        <begin position="569"/>
        <end position="707"/>
    </location>
</feature>
<accession>A0A7M7SUU0</accession>
<feature type="compositionally biased region" description="Polar residues" evidence="9">
    <location>
        <begin position="631"/>
        <end position="644"/>
    </location>
</feature>
<dbReference type="GO" id="GO:0007019">
    <property type="term" value="P:microtubule depolymerization"/>
    <property type="evidence" value="ECO:0000318"/>
    <property type="project" value="GO_Central"/>
</dbReference>
<keyword evidence="5 8" id="KW-0505">Motor protein</keyword>
<dbReference type="SUPFAM" id="SSF52540">
    <property type="entry name" value="P-loop containing nucleoside triphosphate hydrolases"/>
    <property type="match status" value="1"/>
</dbReference>
<dbReference type="OMA" id="KANCHTS"/>
<dbReference type="PANTHER" id="PTHR47971">
    <property type="entry name" value="KINESIN-RELATED PROTEIN 6"/>
    <property type="match status" value="1"/>
</dbReference>
<feature type="compositionally biased region" description="Polar residues" evidence="9">
    <location>
        <begin position="655"/>
        <end position="665"/>
    </location>
</feature>
<evidence type="ECO:0000256" key="2">
    <source>
        <dbReference type="ARBA" id="ARBA00022701"/>
    </source>
</evidence>
<feature type="compositionally biased region" description="Polar residues" evidence="9">
    <location>
        <begin position="786"/>
        <end position="809"/>
    </location>
</feature>
<feature type="compositionally biased region" description="Polar residues" evidence="9">
    <location>
        <begin position="78"/>
        <end position="92"/>
    </location>
</feature>
<dbReference type="Gene3D" id="3.40.850.10">
    <property type="entry name" value="Kinesin motor domain"/>
    <property type="match status" value="1"/>
</dbReference>
<proteinExistence type="inferred from homology"/>
<feature type="region of interest" description="Disordered" evidence="9">
    <location>
        <begin position="978"/>
        <end position="997"/>
    </location>
</feature>
<feature type="compositionally biased region" description="Polar residues" evidence="9">
    <location>
        <begin position="1200"/>
        <end position="1211"/>
    </location>
</feature>
<feature type="compositionally biased region" description="Polar residues" evidence="9">
    <location>
        <begin position="889"/>
        <end position="902"/>
    </location>
</feature>
<feature type="compositionally biased region" description="Polar residues" evidence="9">
    <location>
        <begin position="1230"/>
        <end position="1249"/>
    </location>
</feature>
<feature type="region of interest" description="Disordered" evidence="9">
    <location>
        <begin position="786"/>
        <end position="971"/>
    </location>
</feature>
<name>A0A7M7SUU0_STRPU</name>
<dbReference type="InterPro" id="IPR013761">
    <property type="entry name" value="SAM/pointed_sf"/>
</dbReference>
<dbReference type="Pfam" id="PF00536">
    <property type="entry name" value="SAM_1"/>
    <property type="match status" value="1"/>
</dbReference>
<dbReference type="InterPro" id="IPR001752">
    <property type="entry name" value="Kinesin_motor_dom"/>
</dbReference>
<evidence type="ECO:0000256" key="1">
    <source>
        <dbReference type="ARBA" id="ARBA00004245"/>
    </source>
</evidence>
<dbReference type="Gene3D" id="1.10.150.50">
    <property type="entry name" value="Transcription Factor, Ets-1"/>
    <property type="match status" value="1"/>
</dbReference>
<evidence type="ECO:0000256" key="4">
    <source>
        <dbReference type="ARBA" id="ARBA00022840"/>
    </source>
</evidence>
<evidence type="ECO:0000259" key="10">
    <source>
        <dbReference type="PROSITE" id="PS50067"/>
    </source>
</evidence>
<dbReference type="PANTHER" id="PTHR47971:SF20">
    <property type="entry name" value="KINESIN-LIKE PROTEIN KIF24"/>
    <property type="match status" value="1"/>
</dbReference>
<keyword evidence="6" id="KW-0963">Cytoplasm</keyword>
<dbReference type="InParanoid" id="A0A7M7SUU0"/>
<feature type="region of interest" description="Disordered" evidence="9">
    <location>
        <begin position="1293"/>
        <end position="1345"/>
    </location>
</feature>
<evidence type="ECO:0000256" key="6">
    <source>
        <dbReference type="ARBA" id="ARBA00023212"/>
    </source>
</evidence>
<dbReference type="InterPro" id="IPR036961">
    <property type="entry name" value="Kinesin_motor_dom_sf"/>
</dbReference>
<dbReference type="KEGG" id="spu:577877"/>
<feature type="domain" description="Kinesin motor" evidence="10">
    <location>
        <begin position="242"/>
        <end position="567"/>
    </location>
</feature>
<dbReference type="OrthoDB" id="3176171at2759"/>
<feature type="binding site" evidence="8">
    <location>
        <begin position="332"/>
        <end position="339"/>
    </location>
    <ligand>
        <name>ATP</name>
        <dbReference type="ChEBI" id="CHEBI:30616"/>
    </ligand>
</feature>
<dbReference type="PROSITE" id="PS00411">
    <property type="entry name" value="KINESIN_MOTOR_1"/>
    <property type="match status" value="1"/>
</dbReference>
<sequence>MASGGSLFEMCLKEAQLDHYSSSFQGGGIGDLETLATLSMQEYNSYGVTSSQDKKQLFRLIHTLRNLDLNKVSDLNGPDQQVTSIESSTPYTMSHKEKSSHHGNKKAVKNHHNNMASLSGRNAEMVQSGEKLNNIHNDHHITKLGDMPRNSVLNRTFDKDDESDRDINDRSVTMETIYNEPEKNLNNGVNDSQVLVLEHSNSGYNYGVPSASPTTQYKLKSGMKSATVSTPHSRNGVTADEKIKVCVRKRPMNQKEWRAGEGDAVSIEGSNTALVKERKLTVDLTKIVQVHKYHFDEVFHETCSNEEVYERTAKPLVQIIFNRGKATCFAYGQTGAGKTHTLLGGQGGKVKGLYLLAAEDIFTIIRSSADGHGLAVYVSYFEIYCGQLCDLLNNRERLHARENAHHKVCISGLNEIKVSGPQALMQIVETGNRLRVVGASGVNADSSRSHAILQIQLKDKAGNQIGKFSFVDLAGSERACDMNDPDKVTRQEGAEINTSLLALKECIRALDQEKRHTPFRQSKLTQVLRDSFLGQSRTCMIACVAPNASAVDHTLNTLRYADRVKELKQEGGLGNSPAADSSITIATKHPPTPSNFSPGSTSTPQKTKRSKQEKSSALKGSPKKKGDLSQRKNSTVTPSKSTGKSRMETRRKSAPDTSPTKTPTHAESSSKFAGKKSASQHNLQKSLMMSGQSKAEKRNRGDVAVVQKLKYEQVSNASGSKSVEKRIVIQSGVKVRENRTLEERKIRASANRSRYEDMNLSLGNETPSKRTPEVRARMKKAFLNSSLPVWDLNQQETEVPSPSKLTPTPQKLEFENPRYVESPSKEKPKNDDQRTWAQKVADEGKVNIPYRFDVPNPRYSLQQGSPEDIESGYLPDMDSEIETPRNHSGHQSNGDITSNGQEQDYRSDKKSSIGDCIVYDSQNETTSSLQLEEVQEVRVSSKSNAYSEENGRRTRTPSSESRPSSRSDDTVELLAEIERSLQRSPVPVTPKPGSEPWMRVISEDKFHGSEVFPAESPRRQTADGSSISARKELFGAGNGEPEGLSEESPMKRKVKQTQDVRCSVDATGARVGSGVTDSSDNQRSFHVFKEKLHHSGFSQRELLRDALSPQILQETRSENLQMHNRSKSNVKDVRVQSLQTGYPQTRSAWAEGSVDGSRPVVQQGKQSSSQEQFFSALSHIPVSPYDSQSTNYATPAESRLGQQPTAVSSTPKAFKHESLDSSLLHLSFSTIQSPGKGSQNPSSETNESFTPAREAVIGQENKGNECEEVALPVSPRLTLTKSKSDGSLMTMSVNRQSCNGKPDGTSPTLKPPQRPEYQRQNSAAERASTCNLSSHSSTAHPNNHNSTRDLLLAAHAEQLEETLRLCETGWSLIAQLRSNQMDVQSYMSEAGDLLDSHVWCLDTFRDQLNSFSRCSTPNK</sequence>
<feature type="compositionally biased region" description="Basic and acidic residues" evidence="9">
    <location>
        <begin position="903"/>
        <end position="912"/>
    </location>
</feature>
<evidence type="ECO:0000313" key="12">
    <source>
        <dbReference type="Proteomes" id="UP000007110"/>
    </source>
</evidence>
<dbReference type="InterPro" id="IPR027417">
    <property type="entry name" value="P-loop_NTPase"/>
</dbReference>
<dbReference type="SUPFAM" id="SSF47769">
    <property type="entry name" value="SAM/Pointed domain"/>
    <property type="match status" value="1"/>
</dbReference>
<feature type="region of interest" description="Disordered" evidence="9">
    <location>
        <begin position="1230"/>
        <end position="1250"/>
    </location>
</feature>
<comment type="similarity">
    <text evidence="7">Belongs to the TRAFAC class myosin-kinesin ATPase superfamily. Kinesin family. KIN-13 subfamily.</text>
</comment>
<organism evidence="11 12">
    <name type="scientific">Strongylocentrotus purpuratus</name>
    <name type="common">Purple sea urchin</name>
    <dbReference type="NCBI Taxonomy" id="7668"/>
    <lineage>
        <taxon>Eukaryota</taxon>
        <taxon>Metazoa</taxon>
        <taxon>Echinodermata</taxon>
        <taxon>Eleutherozoa</taxon>
        <taxon>Echinozoa</taxon>
        <taxon>Echinoidea</taxon>
        <taxon>Euechinoidea</taxon>
        <taxon>Echinacea</taxon>
        <taxon>Camarodonta</taxon>
        <taxon>Echinidea</taxon>
        <taxon>Strongylocentrotidae</taxon>
        <taxon>Strongylocentrotus</taxon>
    </lineage>
</organism>
<evidence type="ECO:0000256" key="9">
    <source>
        <dbReference type="SAM" id="MobiDB-lite"/>
    </source>
</evidence>
<reference evidence="11" key="2">
    <citation type="submission" date="2021-01" db="UniProtKB">
        <authorList>
            <consortium name="EnsemblMetazoa"/>
        </authorList>
    </citation>
    <scope>IDENTIFICATION</scope>
</reference>
<feature type="region of interest" description="Disordered" evidence="9">
    <location>
        <begin position="1147"/>
        <end position="1214"/>
    </location>
</feature>
<dbReference type="GO" id="GO:0008017">
    <property type="term" value="F:microtubule binding"/>
    <property type="evidence" value="ECO:0007669"/>
    <property type="project" value="InterPro"/>
</dbReference>
<feature type="compositionally biased region" description="Polar residues" evidence="9">
    <location>
        <begin position="920"/>
        <end position="930"/>
    </location>
</feature>
<dbReference type="GeneID" id="577877"/>
<evidence type="ECO:0000256" key="8">
    <source>
        <dbReference type="PROSITE-ProRule" id="PRU00283"/>
    </source>
</evidence>
<keyword evidence="4 8" id="KW-0067">ATP-binding</keyword>
<evidence type="ECO:0000256" key="5">
    <source>
        <dbReference type="ARBA" id="ARBA00023175"/>
    </source>
</evidence>
<dbReference type="GO" id="GO:0007018">
    <property type="term" value="P:microtubule-based movement"/>
    <property type="evidence" value="ECO:0007669"/>
    <property type="project" value="InterPro"/>
</dbReference>
<dbReference type="SMART" id="SM00129">
    <property type="entry name" value="KISc"/>
    <property type="match status" value="1"/>
</dbReference>
<feature type="compositionally biased region" description="Basic and acidic residues" evidence="9">
    <location>
        <begin position="645"/>
        <end position="654"/>
    </location>
</feature>
<dbReference type="Pfam" id="PF00225">
    <property type="entry name" value="Kinesin"/>
    <property type="match status" value="1"/>
</dbReference>
<reference evidence="12" key="1">
    <citation type="submission" date="2015-02" db="EMBL/GenBank/DDBJ databases">
        <title>Genome sequencing for Strongylocentrotus purpuratus.</title>
        <authorList>
            <person name="Murali S."/>
            <person name="Liu Y."/>
            <person name="Vee V."/>
            <person name="English A."/>
            <person name="Wang M."/>
            <person name="Skinner E."/>
            <person name="Han Y."/>
            <person name="Muzny D.M."/>
            <person name="Worley K.C."/>
            <person name="Gibbs R.A."/>
        </authorList>
    </citation>
    <scope>NUCLEOTIDE SEQUENCE</scope>
</reference>
<feature type="region of interest" description="Disordered" evidence="9">
    <location>
        <begin position="78"/>
        <end position="106"/>
    </location>
</feature>
<dbReference type="CDD" id="cd09541">
    <property type="entry name" value="SAM_KIF24-like"/>
    <property type="match status" value="1"/>
</dbReference>
<feature type="compositionally biased region" description="Polar residues" evidence="9">
    <location>
        <begin position="594"/>
        <end position="605"/>
    </location>
</feature>
<dbReference type="InterPro" id="IPR001660">
    <property type="entry name" value="SAM"/>
</dbReference>
<dbReference type="CDD" id="cd01367">
    <property type="entry name" value="KISc_KIF2_like"/>
    <property type="match status" value="1"/>
</dbReference>